<dbReference type="KEGG" id="agl:PYTT_1863"/>
<name>A0A1H6M7V4_9BACT</name>
<evidence type="ECO:0000313" key="1">
    <source>
        <dbReference type="EMBL" id="SEH93608.1"/>
    </source>
</evidence>
<protein>
    <submittedName>
        <fullName evidence="1">Uncharacterized protein</fullName>
    </submittedName>
</protein>
<gene>
    <name evidence="1" type="ORF">PYTT_1863</name>
</gene>
<evidence type="ECO:0000313" key="2">
    <source>
        <dbReference type="Proteomes" id="UP000176204"/>
    </source>
</evidence>
<accession>A0A1H6M7V4</accession>
<organism evidence="1 2">
    <name type="scientific">Akkermansia glycaniphila</name>
    <dbReference type="NCBI Taxonomy" id="1679444"/>
    <lineage>
        <taxon>Bacteria</taxon>
        <taxon>Pseudomonadati</taxon>
        <taxon>Verrucomicrobiota</taxon>
        <taxon>Verrucomicrobiia</taxon>
        <taxon>Verrucomicrobiales</taxon>
        <taxon>Akkermansiaceae</taxon>
        <taxon>Akkermansia</taxon>
    </lineage>
</organism>
<reference evidence="2" key="1">
    <citation type="submission" date="2016-09" db="EMBL/GenBank/DDBJ databases">
        <authorList>
            <person name="Koehorst J."/>
        </authorList>
    </citation>
    <scope>NUCLEOTIDE SEQUENCE [LARGE SCALE GENOMIC DNA]</scope>
</reference>
<sequence length="75" mass="8229">MQSIIKCFRRAGIRRGDEAGECRGMTFIPYGSGLWGGGDFCPFAPAFRSAGNAEAVCELLTRSRLNKLSLVWSIK</sequence>
<dbReference type="AlphaFoldDB" id="A0A1H6M7V4"/>
<dbReference type="Proteomes" id="UP000176204">
    <property type="component" value="Chromosome I"/>
</dbReference>
<proteinExistence type="predicted"/>
<dbReference type="STRING" id="1679444.PYTT_1863"/>
<dbReference type="EMBL" id="LT629973">
    <property type="protein sequence ID" value="SEH93608.1"/>
    <property type="molecule type" value="Genomic_DNA"/>
</dbReference>
<keyword evidence="2" id="KW-1185">Reference proteome</keyword>